<dbReference type="SUPFAM" id="SSF52540">
    <property type="entry name" value="P-loop containing nucleoside triphosphate hydrolases"/>
    <property type="match status" value="1"/>
</dbReference>
<evidence type="ECO:0000313" key="3">
    <source>
        <dbReference type="Proteomes" id="UP000219452"/>
    </source>
</evidence>
<organism evidence="2 3">
    <name type="scientific">Spirosoma fluviale</name>
    <dbReference type="NCBI Taxonomy" id="1597977"/>
    <lineage>
        <taxon>Bacteria</taxon>
        <taxon>Pseudomonadati</taxon>
        <taxon>Bacteroidota</taxon>
        <taxon>Cytophagia</taxon>
        <taxon>Cytophagales</taxon>
        <taxon>Cytophagaceae</taxon>
        <taxon>Spirosoma</taxon>
    </lineage>
</organism>
<evidence type="ECO:0000259" key="1">
    <source>
        <dbReference type="Pfam" id="PF18155"/>
    </source>
</evidence>
<proteinExistence type="predicted"/>
<dbReference type="EMBL" id="OCNH01000002">
    <property type="protein sequence ID" value="SOD89286.1"/>
    <property type="molecule type" value="Genomic_DNA"/>
</dbReference>
<feature type="domain" description="pPIWI-RE three-gene island" evidence="1">
    <location>
        <begin position="43"/>
        <end position="200"/>
    </location>
</feature>
<evidence type="ECO:0000313" key="2">
    <source>
        <dbReference type="EMBL" id="SOD89286.1"/>
    </source>
</evidence>
<dbReference type="Proteomes" id="UP000219452">
    <property type="component" value="Unassembled WGS sequence"/>
</dbReference>
<dbReference type="AlphaFoldDB" id="A0A286G223"/>
<sequence>MEKRSLNDNSVLSFVNILPDMKDITYWQAELTKELSRHDGLTDLSANRLLDVELGLFLLRELLPTSPALTLPGMLSGFEFPYLERQYWTGDQERFLSRARLLIGQLRHRTLWQDLLEKYIKVPELLRVYTVDDNYTSYAAKSVSILPNRLHTFRQTLAQPIPGRKQSVNWAEIDREYNVDINNLIGQVVFPSNLVVEKPKSHSIPSANRSIQTIQPTKDELIEIGRWMDDGDRLNNLPSQNWADRIEKIQLENYDERSQSFLPSDRLTINGTTNVVGMLSSRKSTLMMALAVWAAKKGLRVTLLVGDVSDVLNQCNYLSRLGLPAAPLLGKSNRDQHLTRLHTATAERSPFSTDAADIHRGFSWLSTACMIPVLMKEEPILREDDYKRPCLSLRLPGQSTTHACPLYAKCSYHNAQRDLVDAKIWVGTPASLLYTRADQQLTASKTQLAELICKTSDLIIIDEADRVQVQFDLAFSPGQVLVDDTLRRGWLDSLNNHIRSVQERSGRGIRSDATISTFRRMIVAAHDACERLYDLLISSEGKPIKEWVHKQQYFTGWLLFDQLADTLLAERPVSDVSGKSELPEVFDKFVKNHDPLGENTDSALATFAQKVIAQDQNRSRLHREIMVWLVNEPTFTAELAPEALKDTALKLEFVLLLSVLENRLSYIIRHWKQAEATFDLADWGSNLFNEPPKEYLSLIPISAAGNVLAFRYESLADKPGQLTFFKNMGTGRYALLNLHRLYQADSDVPEGQASGPNVLLLSGTSWAGTSPSYHLQIPVDSLLRSPEKELSGVTESQFYYYPLRNDKNEPIRVSGRSDMNDRKHALEELVQRLAERDEIGETSLLESHLLTIDEKRRRALLIVGSYYEAQIVRDKLIEVRSNWKGRVVALAPDGQSFNDGLSSQQEILLRSKVQQFAQSGAFILIAPLLAIERGHNILNDLNQAALGAAYFLVRPHPHPGDIGMAVKMLNHWALNHHTNSYWFERQHNGQLPEAGEMNRIFRKKAIRNWNRYIRMRVQFPTMPETERNALYWDQLVSIWQVIGRLIRGGVSAQVYFCDAAFAPNTPLGQPDTVRSSLLVGMRELLRPYFDETSSVSARDRAVAQALYQPFFHALLNITDLHHEIPKPAAAGLSAH</sequence>
<dbReference type="InterPro" id="IPR055254">
    <property type="entry name" value="pPIWI_RE_Z"/>
</dbReference>
<dbReference type="Pfam" id="PF18155">
    <property type="entry name" value="pPIWI_RE_Z"/>
    <property type="match status" value="1"/>
</dbReference>
<protein>
    <recommendedName>
        <fullName evidence="1">pPIWI-RE three-gene island domain-containing protein</fullName>
    </recommendedName>
</protein>
<dbReference type="InterPro" id="IPR027417">
    <property type="entry name" value="P-loop_NTPase"/>
</dbReference>
<reference evidence="3" key="1">
    <citation type="submission" date="2017-09" db="EMBL/GenBank/DDBJ databases">
        <authorList>
            <person name="Varghese N."/>
            <person name="Submissions S."/>
        </authorList>
    </citation>
    <scope>NUCLEOTIDE SEQUENCE [LARGE SCALE GENOMIC DNA]</scope>
    <source>
        <strain evidence="3">DSM 29961</strain>
    </source>
</reference>
<accession>A0A286G223</accession>
<name>A0A286G223_9BACT</name>
<keyword evidence="3" id="KW-1185">Reference proteome</keyword>
<gene>
    <name evidence="2" type="ORF">SAMN06269250_3012</name>
</gene>